<keyword evidence="3" id="KW-1185">Reference proteome</keyword>
<dbReference type="RefSeq" id="WP_211471110.1">
    <property type="nucleotide sequence ID" value="NZ_JAGSXH010000132.1"/>
</dbReference>
<evidence type="ECO:0000313" key="3">
    <source>
        <dbReference type="Proteomes" id="UP000677913"/>
    </source>
</evidence>
<dbReference type="Proteomes" id="UP000677913">
    <property type="component" value="Unassembled WGS sequence"/>
</dbReference>
<gene>
    <name evidence="2" type="ORF">KGA66_24540</name>
</gene>
<protein>
    <submittedName>
        <fullName evidence="2">Uncharacterized protein</fullName>
    </submittedName>
</protein>
<reference evidence="2" key="1">
    <citation type="submission" date="2021-04" db="EMBL/GenBank/DDBJ databases">
        <title>Genome based classification of Actinospica acidithermotolerans sp. nov., an actinobacterium isolated from an Indonesian hot spring.</title>
        <authorList>
            <person name="Kusuma A.B."/>
            <person name="Putra K.E."/>
            <person name="Nafisah S."/>
            <person name="Loh J."/>
            <person name="Nouioui I."/>
            <person name="Goodfellow M."/>
        </authorList>
    </citation>
    <scope>NUCLEOTIDE SEQUENCE</scope>
    <source>
        <strain evidence="2">DSM 45618</strain>
    </source>
</reference>
<organism evidence="2 3">
    <name type="scientific">Actinocrinis puniceicyclus</name>
    <dbReference type="NCBI Taxonomy" id="977794"/>
    <lineage>
        <taxon>Bacteria</taxon>
        <taxon>Bacillati</taxon>
        <taxon>Actinomycetota</taxon>
        <taxon>Actinomycetes</taxon>
        <taxon>Catenulisporales</taxon>
        <taxon>Actinospicaceae</taxon>
        <taxon>Actinocrinis</taxon>
    </lineage>
</organism>
<comment type="caution">
    <text evidence="2">The sequence shown here is derived from an EMBL/GenBank/DDBJ whole genome shotgun (WGS) entry which is preliminary data.</text>
</comment>
<proteinExistence type="predicted"/>
<dbReference type="AlphaFoldDB" id="A0A8J7WPQ0"/>
<dbReference type="EMBL" id="JAGSXH010000132">
    <property type="protein sequence ID" value="MBS2966236.1"/>
    <property type="molecule type" value="Genomic_DNA"/>
</dbReference>
<accession>A0A8J7WPQ0</accession>
<feature type="region of interest" description="Disordered" evidence="1">
    <location>
        <begin position="1"/>
        <end position="32"/>
    </location>
</feature>
<evidence type="ECO:0000256" key="1">
    <source>
        <dbReference type="SAM" id="MobiDB-lite"/>
    </source>
</evidence>
<evidence type="ECO:0000313" key="2">
    <source>
        <dbReference type="EMBL" id="MBS2966236.1"/>
    </source>
</evidence>
<name>A0A8J7WPQ0_9ACTN</name>
<sequence>MSDTFDVPRRYAPKAKLSTDNPPQRVGRPRPGHGTVYFNLVGDRDGVRAWSGTWIDRYPAPDADGVEVGVQEFEGERAGTLAWVRSRDAAQRLAYSDHAQQFVPLPHSDDEVDI</sequence>